<proteinExistence type="predicted"/>
<dbReference type="OrthoDB" id="9800630at2"/>
<feature type="active site" description="Nucleophile" evidence="1">
    <location>
        <position position="11"/>
    </location>
</feature>
<keyword evidence="6" id="KW-1185">Reference proteome</keyword>
<keyword evidence="2" id="KW-1015">Disulfide bond</keyword>
<dbReference type="Pfam" id="PF13192">
    <property type="entry name" value="Thioredoxin_3"/>
    <property type="match status" value="1"/>
</dbReference>
<dbReference type="RefSeq" id="WP_067035030.1">
    <property type="nucleotide sequence ID" value="NZ_CP187511.1"/>
</dbReference>
<evidence type="ECO:0000313" key="6">
    <source>
        <dbReference type="Proteomes" id="UP000092840"/>
    </source>
</evidence>
<evidence type="ECO:0000256" key="1">
    <source>
        <dbReference type="PIRSR" id="PIRSR037031-50"/>
    </source>
</evidence>
<dbReference type="InterPro" id="IPR005243">
    <property type="entry name" value="THIRX-like_proc"/>
</dbReference>
<dbReference type="PIRSF" id="PIRSF037031">
    <property type="entry name" value="Redox_disulphide_2"/>
    <property type="match status" value="1"/>
</dbReference>
<reference evidence="4 7" key="1">
    <citation type="submission" date="2016-06" db="EMBL/GenBank/DDBJ databases">
        <authorList>
            <person name="Kjaerup R.B."/>
            <person name="Dalgaard T.S."/>
            <person name="Juul-Madsen H.R."/>
        </authorList>
    </citation>
    <scope>NUCLEOTIDE SEQUENCE [LARGE SCALE GENOMIC DNA]</scope>
    <source>
        <strain evidence="4 7">CECT 5115</strain>
    </source>
</reference>
<dbReference type="Proteomes" id="UP000092840">
    <property type="component" value="Unassembled WGS sequence"/>
</dbReference>
<dbReference type="PANTHER" id="PTHR36450">
    <property type="entry name" value="THIOREDOXIN"/>
    <property type="match status" value="1"/>
</dbReference>
<feature type="disulfide bond" description="Redox-active" evidence="2">
    <location>
        <begin position="11"/>
        <end position="14"/>
    </location>
</feature>
<dbReference type="PANTHER" id="PTHR36450:SF1">
    <property type="entry name" value="THIOREDOXIN"/>
    <property type="match status" value="1"/>
</dbReference>
<dbReference type="EMBL" id="FLRB01000005">
    <property type="protein sequence ID" value="SBT19972.1"/>
    <property type="molecule type" value="Genomic_DNA"/>
</dbReference>
<sequence length="78" mass="8584">MKQIKVLGSGCTKCQKTAELIERIASEQGVEVHVSKETDAQTFLQYGVMSTPAVVIDEQLKHSGSIPHTDQVKEWLTA</sequence>
<dbReference type="Proteomes" id="UP000092871">
    <property type="component" value="Unassembled WGS sequence"/>
</dbReference>
<accession>A0A1C3JRA8</accession>
<evidence type="ECO:0000313" key="5">
    <source>
        <dbReference type="EMBL" id="SBT19972.1"/>
    </source>
</evidence>
<feature type="active site" description="Nucleophile" evidence="1">
    <location>
        <position position="14"/>
    </location>
</feature>
<dbReference type="SUPFAM" id="SSF52833">
    <property type="entry name" value="Thioredoxin-like"/>
    <property type="match status" value="1"/>
</dbReference>
<evidence type="ECO:0000313" key="4">
    <source>
        <dbReference type="EMBL" id="SBT17646.1"/>
    </source>
</evidence>
<gene>
    <name evidence="4" type="ORF">MGA5115_01762</name>
    <name evidence="5" type="ORF">MGA5116_00555</name>
</gene>
<dbReference type="InterPro" id="IPR036249">
    <property type="entry name" value="Thioredoxin-like_sf"/>
</dbReference>
<reference evidence="5 6" key="2">
    <citation type="submission" date="2016-06" db="EMBL/GenBank/DDBJ databases">
        <authorList>
            <person name="Rodrigo-Torres L."/>
            <person name="Arahal D.R."/>
        </authorList>
    </citation>
    <scope>NUCLEOTIDE SEQUENCE [LARGE SCALE GENOMIC DNA]</scope>
    <source>
        <strain evidence="5 6">CECT 5116</strain>
    </source>
</reference>
<keyword evidence="2" id="KW-0676">Redox-active center</keyword>
<protein>
    <recommendedName>
        <fullName evidence="3">Thioredoxin-like fold domain-containing protein</fullName>
    </recommendedName>
</protein>
<evidence type="ECO:0000259" key="3">
    <source>
        <dbReference type="Pfam" id="PF13192"/>
    </source>
</evidence>
<dbReference type="Gene3D" id="3.40.30.10">
    <property type="entry name" value="Glutaredoxin"/>
    <property type="match status" value="1"/>
</dbReference>
<dbReference type="EMBL" id="FLRA01000012">
    <property type="protein sequence ID" value="SBT17646.1"/>
    <property type="molecule type" value="Genomic_DNA"/>
</dbReference>
<dbReference type="InterPro" id="IPR012336">
    <property type="entry name" value="Thioredoxin-like_fold"/>
</dbReference>
<feature type="domain" description="Thioredoxin-like fold" evidence="3">
    <location>
        <begin position="3"/>
        <end position="77"/>
    </location>
</feature>
<evidence type="ECO:0000313" key="7">
    <source>
        <dbReference type="Proteomes" id="UP000092871"/>
    </source>
</evidence>
<dbReference type="NCBIfam" id="TIGR00412">
    <property type="entry name" value="redox_disulf_2"/>
    <property type="match status" value="1"/>
</dbReference>
<name>A0A1C3JRA8_9GAMM</name>
<evidence type="ECO:0000256" key="2">
    <source>
        <dbReference type="PIRSR" id="PIRSR037031-51"/>
    </source>
</evidence>
<dbReference type="AlphaFoldDB" id="A0A1C3JRA8"/>
<organism evidence="4 7">
    <name type="scientific">Marinomonas gallaica</name>
    <dbReference type="NCBI Taxonomy" id="1806667"/>
    <lineage>
        <taxon>Bacteria</taxon>
        <taxon>Pseudomonadati</taxon>
        <taxon>Pseudomonadota</taxon>
        <taxon>Gammaproteobacteria</taxon>
        <taxon>Oceanospirillales</taxon>
        <taxon>Oceanospirillaceae</taxon>
        <taxon>Marinomonas</taxon>
    </lineage>
</organism>